<dbReference type="EMBL" id="PFGP01000107">
    <property type="protein sequence ID" value="PIW66157.1"/>
    <property type="molecule type" value="Genomic_DNA"/>
</dbReference>
<reference evidence="10 11" key="1">
    <citation type="submission" date="2017-09" db="EMBL/GenBank/DDBJ databases">
        <title>Depth-based differentiation of microbial function through sediment-hosted aquifers and enrichment of novel symbionts in the deep terrestrial subsurface.</title>
        <authorList>
            <person name="Probst A.J."/>
            <person name="Ladd B."/>
            <person name="Jarett J.K."/>
            <person name="Geller-Mcgrath D.E."/>
            <person name="Sieber C.M."/>
            <person name="Emerson J.B."/>
            <person name="Anantharaman K."/>
            <person name="Thomas B.C."/>
            <person name="Malmstrom R."/>
            <person name="Stieglmeier M."/>
            <person name="Klingl A."/>
            <person name="Woyke T."/>
            <person name="Ryan C.M."/>
            <person name="Banfield J.F."/>
        </authorList>
    </citation>
    <scope>NUCLEOTIDE SEQUENCE [LARGE SCALE GENOMIC DNA]</scope>
    <source>
        <strain evidence="10">CG12_big_fil_rev_8_21_14_0_65_43_15</strain>
    </source>
</reference>
<evidence type="ECO:0000313" key="11">
    <source>
        <dbReference type="Proteomes" id="UP000231267"/>
    </source>
</evidence>
<keyword evidence="5 8" id="KW-0547">Nucleotide-binding</keyword>
<dbReference type="InterPro" id="IPR001048">
    <property type="entry name" value="Asp/Glu/Uridylate_kinase"/>
</dbReference>
<dbReference type="FunFam" id="3.40.1160.10:FF:000018">
    <property type="entry name" value="Glutamate 5-kinase"/>
    <property type="match status" value="1"/>
</dbReference>
<evidence type="ECO:0000313" key="10">
    <source>
        <dbReference type="EMBL" id="PIW66157.1"/>
    </source>
</evidence>
<feature type="domain" description="Aspartate/glutamate/uridylate kinase" evidence="9">
    <location>
        <begin position="13"/>
        <end position="236"/>
    </location>
</feature>
<comment type="caution">
    <text evidence="10">The sequence shown here is derived from an EMBL/GenBank/DDBJ whole genome shotgun (WGS) entry which is preliminary data.</text>
</comment>
<feature type="binding site" evidence="8">
    <location>
        <begin position="176"/>
        <end position="177"/>
    </location>
    <ligand>
        <name>ATP</name>
        <dbReference type="ChEBI" id="CHEBI:30616"/>
    </ligand>
</feature>
<feature type="binding site" evidence="8">
    <location>
        <begin position="212"/>
        <end position="218"/>
    </location>
    <ligand>
        <name>ATP</name>
        <dbReference type="ChEBI" id="CHEBI:30616"/>
    </ligand>
</feature>
<proteinExistence type="inferred from homology"/>
<keyword evidence="2 8" id="KW-0028">Amino-acid biosynthesis</keyword>
<dbReference type="PANTHER" id="PTHR43654">
    <property type="entry name" value="GLUTAMATE 5-KINASE"/>
    <property type="match status" value="1"/>
</dbReference>
<keyword evidence="6 8" id="KW-0418">Kinase</keyword>
<dbReference type="EC" id="2.7.2.11" evidence="8"/>
<dbReference type="GO" id="GO:0005829">
    <property type="term" value="C:cytosol"/>
    <property type="evidence" value="ECO:0007669"/>
    <property type="project" value="TreeGrafter"/>
</dbReference>
<keyword evidence="7 8" id="KW-0067">ATP-binding</keyword>
<dbReference type="InterPro" id="IPR001057">
    <property type="entry name" value="Glu/AcGlu_kinase"/>
</dbReference>
<dbReference type="InterPro" id="IPR041739">
    <property type="entry name" value="G5K_ProB"/>
</dbReference>
<evidence type="ECO:0000256" key="6">
    <source>
        <dbReference type="ARBA" id="ARBA00022777"/>
    </source>
</evidence>
<comment type="similarity">
    <text evidence="8">Belongs to the glutamate 5-kinase family.</text>
</comment>
<keyword evidence="4 8" id="KW-0808">Transferase</keyword>
<dbReference type="AlphaFoldDB" id="A0A2J0LQP1"/>
<dbReference type="Proteomes" id="UP000231267">
    <property type="component" value="Unassembled WGS sequence"/>
</dbReference>
<dbReference type="NCBIfam" id="TIGR01027">
    <property type="entry name" value="proB"/>
    <property type="match status" value="1"/>
</dbReference>
<dbReference type="PIRSF" id="PIRSF000729">
    <property type="entry name" value="GK"/>
    <property type="match status" value="1"/>
</dbReference>
<comment type="function">
    <text evidence="8">Catalyzes the transfer of a phosphate group to glutamate to form L-glutamate 5-phosphate.</text>
</comment>
<evidence type="ECO:0000256" key="7">
    <source>
        <dbReference type="ARBA" id="ARBA00022840"/>
    </source>
</evidence>
<sequence>MIESRKDLKHAGKIVVKIGTGALSDEQGRLDSGSLAHLVSQICHIKDNGASVIIVSSGAIGAGMGILGLKLRPSSVSHKQAAAAIGQIQLMRLYDKFFSRKKRHVAQVLLTRDDFSDKKRYDNAKNTISIILDYKAVPIINENDTVATEEIKFGDNDNLSGLVCNMIQAQLLIILSDVNGLLDESNKVVSVVENITQDIEKLARGTTKQISTGGMVTKLEAAKKATSGTAACVIANGRQKNVLAKILNGDNIGTLFLPR</sequence>
<dbReference type="InterPro" id="IPR036393">
    <property type="entry name" value="AceGlu_kinase-like_sf"/>
</dbReference>
<dbReference type="GO" id="GO:0004349">
    <property type="term" value="F:glutamate 5-kinase activity"/>
    <property type="evidence" value="ECO:0007669"/>
    <property type="project" value="UniProtKB-UniRule"/>
</dbReference>
<evidence type="ECO:0000256" key="5">
    <source>
        <dbReference type="ARBA" id="ARBA00022741"/>
    </source>
</evidence>
<dbReference type="Gene3D" id="3.40.1160.10">
    <property type="entry name" value="Acetylglutamate kinase-like"/>
    <property type="match status" value="1"/>
</dbReference>
<evidence type="ECO:0000256" key="2">
    <source>
        <dbReference type="ARBA" id="ARBA00022605"/>
    </source>
</evidence>
<gene>
    <name evidence="8 10" type="primary">proB</name>
    <name evidence="10" type="ORF">COW11_04645</name>
</gene>
<feature type="binding site" evidence="8">
    <location>
        <position position="144"/>
    </location>
    <ligand>
        <name>substrate</name>
    </ligand>
</feature>
<evidence type="ECO:0000259" key="9">
    <source>
        <dbReference type="Pfam" id="PF00696"/>
    </source>
</evidence>
<name>A0A2J0LQP1_9BACT</name>
<feature type="binding site" evidence="8">
    <location>
        <position position="17"/>
    </location>
    <ligand>
        <name>ATP</name>
        <dbReference type="ChEBI" id="CHEBI:30616"/>
    </ligand>
</feature>
<dbReference type="Pfam" id="PF00696">
    <property type="entry name" value="AA_kinase"/>
    <property type="match status" value="1"/>
</dbReference>
<dbReference type="InterPro" id="IPR005715">
    <property type="entry name" value="Glu_5kinase/COase_Synthase"/>
</dbReference>
<accession>A0A2J0LQP1</accession>
<comment type="subcellular location">
    <subcellularLocation>
        <location evidence="8">Cytoplasm</location>
    </subcellularLocation>
</comment>
<dbReference type="GO" id="GO:0005524">
    <property type="term" value="F:ATP binding"/>
    <property type="evidence" value="ECO:0007669"/>
    <property type="project" value="UniProtKB-KW"/>
</dbReference>
<dbReference type="CDD" id="cd04242">
    <property type="entry name" value="AAK_G5K_ProB"/>
    <property type="match status" value="1"/>
</dbReference>
<feature type="binding site" evidence="8">
    <location>
        <position position="156"/>
    </location>
    <ligand>
        <name>substrate</name>
    </ligand>
</feature>
<feature type="binding site" evidence="8">
    <location>
        <position position="57"/>
    </location>
    <ligand>
        <name>substrate</name>
    </ligand>
</feature>
<evidence type="ECO:0000256" key="4">
    <source>
        <dbReference type="ARBA" id="ARBA00022679"/>
    </source>
</evidence>
<organism evidence="10 11">
    <name type="scientific">Candidatus Taenaricola geysiri</name>
    <dbReference type="NCBI Taxonomy" id="1974752"/>
    <lineage>
        <taxon>Bacteria</taxon>
        <taxon>Pseudomonadati</taxon>
        <taxon>Candidatus Omnitrophota</taxon>
        <taxon>Candidatus Taenaricola</taxon>
    </lineage>
</organism>
<dbReference type="PRINTS" id="PR00474">
    <property type="entry name" value="GLU5KINASE"/>
</dbReference>
<comment type="catalytic activity">
    <reaction evidence="8">
        <text>L-glutamate + ATP = L-glutamyl 5-phosphate + ADP</text>
        <dbReference type="Rhea" id="RHEA:14877"/>
        <dbReference type="ChEBI" id="CHEBI:29985"/>
        <dbReference type="ChEBI" id="CHEBI:30616"/>
        <dbReference type="ChEBI" id="CHEBI:58274"/>
        <dbReference type="ChEBI" id="CHEBI:456216"/>
        <dbReference type="EC" id="2.7.2.11"/>
    </reaction>
</comment>
<evidence type="ECO:0000256" key="3">
    <source>
        <dbReference type="ARBA" id="ARBA00022650"/>
    </source>
</evidence>
<dbReference type="UniPathway" id="UPA00098">
    <property type="reaction ID" value="UER00359"/>
</dbReference>
<keyword evidence="1 8" id="KW-0963">Cytoplasm</keyword>
<dbReference type="PANTHER" id="PTHR43654:SF1">
    <property type="entry name" value="ISOPENTENYL PHOSPHATE KINASE"/>
    <property type="match status" value="1"/>
</dbReference>
<keyword evidence="3 8" id="KW-0641">Proline biosynthesis</keyword>
<dbReference type="HAMAP" id="MF_00456">
    <property type="entry name" value="ProB"/>
    <property type="match status" value="1"/>
</dbReference>
<protein>
    <recommendedName>
        <fullName evidence="8">Glutamate 5-kinase</fullName>
        <ecNumber evidence="8">2.7.2.11</ecNumber>
    </recommendedName>
    <alternativeName>
        <fullName evidence="8">Gamma-glutamyl kinase</fullName>
        <shortName evidence="8">GK</shortName>
    </alternativeName>
</protein>
<dbReference type="SUPFAM" id="SSF53633">
    <property type="entry name" value="Carbamate kinase-like"/>
    <property type="match status" value="1"/>
</dbReference>
<dbReference type="InterPro" id="IPR011529">
    <property type="entry name" value="Glu_5kinase"/>
</dbReference>
<comment type="pathway">
    <text evidence="8">Amino-acid biosynthesis; L-proline biosynthesis; L-glutamate 5-semialdehyde from L-glutamate: step 1/2.</text>
</comment>
<evidence type="ECO:0000256" key="1">
    <source>
        <dbReference type="ARBA" id="ARBA00022490"/>
    </source>
</evidence>
<dbReference type="GO" id="GO:0055129">
    <property type="term" value="P:L-proline biosynthetic process"/>
    <property type="evidence" value="ECO:0007669"/>
    <property type="project" value="UniProtKB-UniRule"/>
</dbReference>
<evidence type="ECO:0000256" key="8">
    <source>
        <dbReference type="HAMAP-Rule" id="MF_00456"/>
    </source>
</evidence>